<dbReference type="EMBL" id="JARBJD010000004">
    <property type="protein sequence ID" value="KAK2964045.1"/>
    <property type="molecule type" value="Genomic_DNA"/>
</dbReference>
<dbReference type="PROSITE" id="PS50011">
    <property type="entry name" value="PROTEIN_KINASE_DOM"/>
    <property type="match status" value="1"/>
</dbReference>
<evidence type="ECO:0000256" key="1">
    <source>
        <dbReference type="SAM" id="MobiDB-lite"/>
    </source>
</evidence>
<sequence length="1293" mass="139363">MTRQKCDGFWKVTGFGRRLSSSFSKSHSTATVIDSDLEFNEAISTITSPHSLSSTISNVITVDRDASFVVSSSSLSVLTCSFVSKATQRTVSLLTLSGDGSVRLTSCKFSLFSSTQGGSVVSGSIKAGSSLIVDGCTFTSCVSKGKGGVISVSLDGTGRIETKNTNTFETCSSETREGNWISITSEDLVSFLSTDALTSIRPNSTNNALFGNDEKKKWFGADTLTSSEGSLLFYWYPHTSTEQSTHIHADGEDHALCGRESIPCSSFNRTLSHRNANNKFVVDSAMTLNEGLIIAADTILRSTTSQQTIITTSTASIAIDQESLTLLDLSLTGSSRTSSFLSLSSTSSIAIVDGCSFSSFTLPTALIDFTAGSLSLTSTKFHQIARSDGNGSVLEVEMVEGMKLEVDDVELSDVTAQNGVANGFFISFASIIDQAKIPAFSLRNLKYSSSSSSNSNGAFVWIEGNHLDEWIAYGDTRFTGSFETGVSFEWLWSVDHATSLNASLLFYLIAGSGGIGVGSDGLDLAKCGHNSVWCRTIEHSLTRALTVLTTTLHVMREVSVETSVEMGGVTVKGLPVMSSIVLSSSGCLREETGDTVQFESVTVVLKEGGRSSAALVVLFGHMNLSMVKMSVLADQTTPLFKSVDSILTLQTITLSSSHNVGTLMDCEKGTVSVNSLIIANVSFSSTPIRLSHLDSANLIQIQVSNTSDEVFMDSSNITTLNLQSCSFIGTNQVSHNEEQETLCEWTTGLIRISDSSVSIKSSDFSHISQGALFLSNTTTSIYLTSFSNNIVGSSEFPSARKNIRCEGGEVVVDSLNGGDGSKDLPSAWISLDSECVFSSPVIEPSAVFFVPTLTSTESPASFDKASQQCTLTLTGSLLMDCNLGLEVFSVDEKKVETGSIPIPLSASNTMNWTESSFSTQLSSTALSSLDSKMEWRCRIVFGDGFATDSTLVKRSASDERKAQFGAIRKWLIPVMIASSILLLLFFIILIIVLVRRRNKQKNENEQVNTRTEMDEQLPIEKFDDGESFAPTLVNTTANLQKVNPNEFDEDGRLAPDTLPHGMNRDKRVENEGKFEAVNCSDVSEKVVVNWKDTLYRRLHSGENRMIGAERATIAQQLARGLLNLAQKDASSLGLRNVSPHWIVFDWTNQMYLQIGEAKKVESVTGSVTGNTKEDSAGVEGQRWIAPELMDSESHKKCDHGAVFSLGLILWELETGAVPFGELDAANAHRQLGCGGQLSMTKISSPKLVSLIEKCLDLDPTCRPTLAEVSKELCEDGLFASGTILQDDPLGCDC</sequence>
<organism evidence="4 5">
    <name type="scientific">Blattamonas nauphoetae</name>
    <dbReference type="NCBI Taxonomy" id="2049346"/>
    <lineage>
        <taxon>Eukaryota</taxon>
        <taxon>Metamonada</taxon>
        <taxon>Preaxostyla</taxon>
        <taxon>Oxymonadida</taxon>
        <taxon>Blattamonas</taxon>
    </lineage>
</organism>
<protein>
    <recommendedName>
        <fullName evidence="3">Protein kinase domain-containing protein</fullName>
    </recommendedName>
</protein>
<dbReference type="InterPro" id="IPR050167">
    <property type="entry name" value="Ser_Thr_protein_kinase"/>
</dbReference>
<proteinExistence type="predicted"/>
<feature type="domain" description="Protein kinase" evidence="3">
    <location>
        <begin position="935"/>
        <end position="1278"/>
    </location>
</feature>
<keyword evidence="2" id="KW-1133">Transmembrane helix</keyword>
<dbReference type="Pfam" id="PF07714">
    <property type="entry name" value="PK_Tyr_Ser-Thr"/>
    <property type="match status" value="1"/>
</dbReference>
<dbReference type="Gene3D" id="1.10.510.10">
    <property type="entry name" value="Transferase(Phosphotransferase) domain 1"/>
    <property type="match status" value="1"/>
</dbReference>
<comment type="caution">
    <text evidence="4">The sequence shown here is derived from an EMBL/GenBank/DDBJ whole genome shotgun (WGS) entry which is preliminary data.</text>
</comment>
<evidence type="ECO:0000259" key="3">
    <source>
        <dbReference type="PROSITE" id="PS50011"/>
    </source>
</evidence>
<feature type="transmembrane region" description="Helical" evidence="2">
    <location>
        <begin position="970"/>
        <end position="994"/>
    </location>
</feature>
<dbReference type="InterPro" id="IPR001245">
    <property type="entry name" value="Ser-Thr/Tyr_kinase_cat_dom"/>
</dbReference>
<keyword evidence="5" id="KW-1185">Reference proteome</keyword>
<evidence type="ECO:0000313" key="5">
    <source>
        <dbReference type="Proteomes" id="UP001281761"/>
    </source>
</evidence>
<dbReference type="SUPFAM" id="SSF56112">
    <property type="entry name" value="Protein kinase-like (PK-like)"/>
    <property type="match status" value="1"/>
</dbReference>
<dbReference type="Proteomes" id="UP001281761">
    <property type="component" value="Unassembled WGS sequence"/>
</dbReference>
<dbReference type="PANTHER" id="PTHR23257">
    <property type="entry name" value="SERINE-THREONINE PROTEIN KINASE"/>
    <property type="match status" value="1"/>
</dbReference>
<dbReference type="InterPro" id="IPR000719">
    <property type="entry name" value="Prot_kinase_dom"/>
</dbReference>
<accession>A0ABQ9YJV9</accession>
<evidence type="ECO:0000313" key="4">
    <source>
        <dbReference type="EMBL" id="KAK2964045.1"/>
    </source>
</evidence>
<name>A0ABQ9YJV9_9EUKA</name>
<keyword evidence="2" id="KW-0472">Membrane</keyword>
<reference evidence="4 5" key="1">
    <citation type="journal article" date="2022" name="bioRxiv">
        <title>Genomics of Preaxostyla Flagellates Illuminates Evolutionary Transitions and the Path Towards Mitochondrial Loss.</title>
        <authorList>
            <person name="Novak L.V.F."/>
            <person name="Treitli S.C."/>
            <person name="Pyrih J."/>
            <person name="Halakuc P."/>
            <person name="Pipaliya S.V."/>
            <person name="Vacek V."/>
            <person name="Brzon O."/>
            <person name="Soukal P."/>
            <person name="Eme L."/>
            <person name="Dacks J.B."/>
            <person name="Karnkowska A."/>
            <person name="Elias M."/>
            <person name="Hampl V."/>
        </authorList>
    </citation>
    <scope>NUCLEOTIDE SEQUENCE [LARGE SCALE GENOMIC DNA]</scope>
    <source>
        <strain evidence="4">NAU3</strain>
        <tissue evidence="4">Gut</tissue>
    </source>
</reference>
<feature type="region of interest" description="Disordered" evidence="1">
    <location>
        <begin position="1039"/>
        <end position="1064"/>
    </location>
</feature>
<evidence type="ECO:0000256" key="2">
    <source>
        <dbReference type="SAM" id="Phobius"/>
    </source>
</evidence>
<dbReference type="InterPro" id="IPR011009">
    <property type="entry name" value="Kinase-like_dom_sf"/>
</dbReference>
<keyword evidence="2" id="KW-0812">Transmembrane</keyword>
<gene>
    <name evidence="4" type="ORF">BLNAU_1126</name>
</gene>